<feature type="domain" description="Glycoside hydrolase family 20 catalytic" evidence="22">
    <location>
        <begin position="180"/>
        <end position="496"/>
    </location>
</feature>
<comment type="catalytic activity">
    <reaction evidence="19">
        <text>N-acetyl-beta-D-6-sulfogalactosaminyl-(1-&gt;4)-alpha-L-iduronyl-(1-&gt;3)-N-acetyl-D-6-sulfogalactosamine + H2O = alpha-L-iduronyl-(1-&gt;3)-N-acetyl-D-6-sulfogalactosamine + N-acetyl-D-6-sulfogalactosamine</text>
        <dbReference type="Rhea" id="RHEA:64384"/>
        <dbReference type="ChEBI" id="CHEBI:15377"/>
        <dbReference type="ChEBI" id="CHEBI:152567"/>
        <dbReference type="ChEBI" id="CHEBI:152568"/>
        <dbReference type="ChEBI" id="CHEBI:153064"/>
    </reaction>
    <physiologicalReaction direction="left-to-right" evidence="19">
        <dbReference type="Rhea" id="RHEA:64385"/>
    </physiologicalReaction>
</comment>
<evidence type="ECO:0000256" key="19">
    <source>
        <dbReference type="ARBA" id="ARBA00049464"/>
    </source>
</evidence>
<dbReference type="InterPro" id="IPR017853">
    <property type="entry name" value="GH"/>
</dbReference>
<dbReference type="PRINTS" id="PR00738">
    <property type="entry name" value="GLHYDRLASE20"/>
</dbReference>
<keyword evidence="8" id="KW-0325">Glycoprotein</keyword>
<evidence type="ECO:0000256" key="20">
    <source>
        <dbReference type="PIRNR" id="PIRNR001093"/>
    </source>
</evidence>
<accession>A0ABM3Y7J2</accession>
<dbReference type="Pfam" id="PF14845">
    <property type="entry name" value="Glycohydro_20b2"/>
    <property type="match status" value="1"/>
</dbReference>
<dbReference type="SUPFAM" id="SSF51445">
    <property type="entry name" value="(Trans)glycosidases"/>
    <property type="match status" value="1"/>
</dbReference>
<evidence type="ECO:0000256" key="15">
    <source>
        <dbReference type="ARBA" id="ARBA00043827"/>
    </source>
</evidence>
<evidence type="ECO:0000256" key="4">
    <source>
        <dbReference type="ARBA" id="ARBA00022729"/>
    </source>
</evidence>
<evidence type="ECO:0000313" key="24">
    <source>
        <dbReference type="Proteomes" id="UP001652624"/>
    </source>
</evidence>
<evidence type="ECO:0000256" key="11">
    <source>
        <dbReference type="ARBA" id="ARBA00023329"/>
    </source>
</evidence>
<dbReference type="CDD" id="cd06562">
    <property type="entry name" value="GH20_HexA_HexB-like"/>
    <property type="match status" value="1"/>
</dbReference>
<keyword evidence="11" id="KW-0968">Cytoplasmic vesicle</keyword>
<evidence type="ECO:0000256" key="2">
    <source>
        <dbReference type="ARBA" id="ARBA00004371"/>
    </source>
</evidence>
<dbReference type="InterPro" id="IPR015883">
    <property type="entry name" value="Glyco_hydro_20_cat"/>
</dbReference>
<comment type="subcellular location">
    <subcellularLocation>
        <location evidence="13">Cytoplasmic vesicle</location>
        <location evidence="13">Secretory vesicle</location>
        <location evidence="13">Cortical granule</location>
    </subcellularLocation>
    <subcellularLocation>
        <location evidence="2">Lysosome</location>
    </subcellularLocation>
</comment>
<keyword evidence="24" id="KW-1185">Reference proteome</keyword>
<feature type="chain" id="PRO_5046138584" description="Beta-hexosaminidase" evidence="21">
    <location>
        <begin position="31"/>
        <end position="537"/>
    </location>
</feature>
<evidence type="ECO:0000256" key="3">
    <source>
        <dbReference type="ARBA" id="ARBA00006285"/>
    </source>
</evidence>
<keyword evidence="4 21" id="KW-0732">Signal</keyword>
<evidence type="ECO:0000256" key="13">
    <source>
        <dbReference type="ARBA" id="ARBA00037865"/>
    </source>
</evidence>
<reference evidence="25" key="1">
    <citation type="submission" date="2025-08" db="UniProtKB">
        <authorList>
            <consortium name="RefSeq"/>
        </authorList>
    </citation>
    <scope>IDENTIFICATION</scope>
</reference>
<dbReference type="Gene3D" id="3.20.20.80">
    <property type="entry name" value="Glycosidases"/>
    <property type="match status" value="1"/>
</dbReference>
<keyword evidence="7" id="KW-1015">Disulfide bond</keyword>
<dbReference type="GeneID" id="107522277"/>
<evidence type="ECO:0000256" key="21">
    <source>
        <dbReference type="SAM" id="SignalP"/>
    </source>
</evidence>
<evidence type="ECO:0000256" key="10">
    <source>
        <dbReference type="ARBA" id="ARBA00023295"/>
    </source>
</evidence>
<evidence type="ECO:0000256" key="1">
    <source>
        <dbReference type="ARBA" id="ARBA00001231"/>
    </source>
</evidence>
<gene>
    <name evidence="25" type="primary">LOC107522277</name>
</gene>
<comment type="catalytic activity">
    <reaction evidence="1 20">
        <text>Hydrolysis of terminal non-reducing N-acetyl-D-hexosamine residues in N-acetyl-beta-D-hexosaminides.</text>
        <dbReference type="EC" id="3.2.1.52"/>
    </reaction>
</comment>
<evidence type="ECO:0000256" key="17">
    <source>
        <dbReference type="ARBA" id="ARBA00046959"/>
    </source>
</evidence>
<evidence type="ECO:0000259" key="22">
    <source>
        <dbReference type="Pfam" id="PF00728"/>
    </source>
</evidence>
<dbReference type="Pfam" id="PF00728">
    <property type="entry name" value="Glyco_hydro_20"/>
    <property type="match status" value="1"/>
</dbReference>
<evidence type="ECO:0000256" key="9">
    <source>
        <dbReference type="ARBA" id="ARBA00023228"/>
    </source>
</evidence>
<comment type="catalytic activity">
    <reaction evidence="14">
        <text>a ganglioside GM2 (d18:1(4E)) + H2O = a ganglioside GM3 (d18:1(4E)) + N-acetyl-beta-D-galactosamine</text>
        <dbReference type="Rhea" id="RHEA:47940"/>
        <dbReference type="ChEBI" id="CHEBI:15377"/>
        <dbReference type="ChEBI" id="CHEBI:28497"/>
        <dbReference type="ChEBI" id="CHEBI:60065"/>
        <dbReference type="ChEBI" id="CHEBI:71502"/>
    </reaction>
    <physiologicalReaction direction="left-to-right" evidence="14">
        <dbReference type="Rhea" id="RHEA:47941"/>
    </physiologicalReaction>
</comment>
<dbReference type="PANTHER" id="PTHR22600:SF38">
    <property type="entry name" value="BETA-HEXOSAMINIDASE SUBUNIT BETA"/>
    <property type="match status" value="1"/>
</dbReference>
<keyword evidence="6" id="KW-0443">Lipid metabolism</keyword>
<organism evidence="24 25">
    <name type="scientific">Erinaceus europaeus</name>
    <name type="common">Western European hedgehog</name>
    <dbReference type="NCBI Taxonomy" id="9365"/>
    <lineage>
        <taxon>Eukaryota</taxon>
        <taxon>Metazoa</taxon>
        <taxon>Chordata</taxon>
        <taxon>Craniata</taxon>
        <taxon>Vertebrata</taxon>
        <taxon>Euteleostomi</taxon>
        <taxon>Mammalia</taxon>
        <taxon>Eutheria</taxon>
        <taxon>Laurasiatheria</taxon>
        <taxon>Eulipotyphla</taxon>
        <taxon>Erinaceidae</taxon>
        <taxon>Erinaceinae</taxon>
        <taxon>Erinaceus</taxon>
    </lineage>
</organism>
<evidence type="ECO:0000256" key="18">
    <source>
        <dbReference type="ARBA" id="ARBA00047301"/>
    </source>
</evidence>
<comment type="subunit">
    <text evidence="17">There are 3 forms of beta-hexosaminidase: hexosaminidase A is a heterodimer composed of one subunit alpha and one subunit beta (chain A and B); hexosaminidase B is a homodimer of two beta subunits (two chains A and B); hexosaminidase S is a homodimer of two alpha subunits. The composition of the dimer (isozyme A versus isozyme S) has a significant effect on the substrate specificity of the alpha subunit active site.</text>
</comment>
<dbReference type="Gene3D" id="3.30.379.10">
    <property type="entry name" value="Chitobiase/beta-hexosaminidase domain 2-like"/>
    <property type="match status" value="1"/>
</dbReference>
<evidence type="ECO:0000256" key="14">
    <source>
        <dbReference type="ARBA" id="ARBA00043767"/>
    </source>
</evidence>
<feature type="domain" description="Beta-hexosaminidase eukaryotic type N-terminal" evidence="23">
    <location>
        <begin position="36"/>
        <end position="158"/>
    </location>
</feature>
<keyword evidence="5 20" id="KW-0378">Hydrolase</keyword>
<evidence type="ECO:0000256" key="6">
    <source>
        <dbReference type="ARBA" id="ARBA00023098"/>
    </source>
</evidence>
<proteinExistence type="inferred from homology"/>
<dbReference type="InterPro" id="IPR025705">
    <property type="entry name" value="Beta_hexosaminidase_sua/sub"/>
</dbReference>
<evidence type="ECO:0000256" key="16">
    <source>
        <dbReference type="ARBA" id="ARBA00045511"/>
    </source>
</evidence>
<dbReference type="InterPro" id="IPR029018">
    <property type="entry name" value="Hex-like_dom2"/>
</dbReference>
<evidence type="ECO:0000259" key="23">
    <source>
        <dbReference type="Pfam" id="PF14845"/>
    </source>
</evidence>
<name>A0ABM3Y7J2_ERIEU</name>
<evidence type="ECO:0000256" key="12">
    <source>
        <dbReference type="ARBA" id="ARBA00023505"/>
    </source>
</evidence>
<sequence length="537" mass="61176">MQQRALGLWGALGTLATLATLAARAPGASAAPDLGLWPLPRSVRLSPRLLRLSPEDFALGLDPASKAGPSCVILQEAFRRYYDYIFGYYQRRRGPARFYTDSPLLQLVVSVVHDSECDAFPSLSSDESYALTVKGPVAVLKANQVWGVLRGLETFSQLVYQDPYGTFTINESSITDSPRFPHRGILIDTSRHYLSIKTILKTLDAMAMNKFNVLHWHIVDDQSFPYQSVTFPQLSNKGSYTPSHVYTPTDVREVIEYARLRGIRVLPEFDSPGHTESWGKGQKGLLTPCYDGERPSGAFGPINPALNSTYDFMSRFFSEVSKVFPDEFIHMGGDEVDPECWETNPDIEKFMRSRGFYKDFKKLESFYIEKVLNIIASQRKKSIVWQEVFDNEDKIQPSTIVQVWKDKDYPEEQARVTAAGHPVLLSAPWYLDYITYGEDWRTYYKVDPLRFSGSQEQKQRVLGGEACLWGEYVDSTNLTPRLWPRASAVGERLWSDEKVKSINDAYNRLTVHRCRMVRRGIAAQPLYVGHCEQEYKM</sequence>
<dbReference type="EC" id="3.2.1.52" evidence="20"/>
<evidence type="ECO:0000256" key="5">
    <source>
        <dbReference type="ARBA" id="ARBA00022801"/>
    </source>
</evidence>
<comment type="similarity">
    <text evidence="3 20">Belongs to the glycosyl hydrolase 20 family.</text>
</comment>
<evidence type="ECO:0000313" key="25">
    <source>
        <dbReference type="RefSeq" id="XP_060057038.1"/>
    </source>
</evidence>
<comment type="function">
    <text evidence="16">Hydrolyzes the non-reducing end N-acetyl-D-hexosamine and/or sulfated N-acetyl-D-hexosamine of glycoconjugates, such as the oligosaccharide moieties from proteins and neutral glycolipids, or from certain mucopolysaccharides. The isozyme B does not hydrolyze each of these substrates, however hydrolyzes efficiently neutral oligosaccharide. Only the isozyme A is responsible for the degradation of GM2 gangliosides in the presence of GM2A. During fertilization is responsible, at least in part, for the zona block to polyspermy. Present in the cortical granules of non-activated oocytes, is exocytosed during the cortical reaction in response to oocyte activation and inactivates the sperm galactosyltransferase-binding site, accounting for the block in sperm binding to the zona pellucida.</text>
</comment>
<keyword evidence="10 20" id="KW-0326">Glycosidase</keyword>
<dbReference type="PIRSF" id="PIRSF001093">
    <property type="entry name" value="B-hxosamndse_ab_euk"/>
    <property type="match status" value="1"/>
</dbReference>
<dbReference type="RefSeq" id="XP_060057038.1">
    <property type="nucleotide sequence ID" value="XM_060201055.1"/>
</dbReference>
<comment type="catalytic activity">
    <reaction evidence="18">
        <text>N-acetyl-beta-D-galactosaminyl-(1-&gt;4)-beta-D-3-sulfogalactosyl-(1-&gt;4)-beta-D-glucosyl-(1&lt;-&gt;1')-ceramide + H2O = a beta-D-3-sulfogalactosyl-(1-&gt;4)-beta-D-glucosyl-(1&lt;-&gt;1')-ceramide + N-acetyl-beta-D-galactosamine</text>
        <dbReference type="Rhea" id="RHEA:48276"/>
        <dbReference type="ChEBI" id="CHEBI:15377"/>
        <dbReference type="ChEBI" id="CHEBI:28497"/>
        <dbReference type="ChEBI" id="CHEBI:90163"/>
        <dbReference type="ChEBI" id="CHEBI:90164"/>
    </reaction>
    <physiologicalReaction direction="left-to-right" evidence="18">
        <dbReference type="Rhea" id="RHEA:48277"/>
    </physiologicalReaction>
</comment>
<dbReference type="PANTHER" id="PTHR22600">
    <property type="entry name" value="BETA-HEXOSAMINIDASE"/>
    <property type="match status" value="1"/>
</dbReference>
<keyword evidence="9" id="KW-0458">Lysosome</keyword>
<evidence type="ECO:0000256" key="7">
    <source>
        <dbReference type="ARBA" id="ARBA00023157"/>
    </source>
</evidence>
<dbReference type="InterPro" id="IPR029019">
    <property type="entry name" value="HEX_eukaryotic_N"/>
</dbReference>
<dbReference type="SUPFAM" id="SSF55545">
    <property type="entry name" value="beta-N-acetylhexosaminidase-like domain"/>
    <property type="match status" value="1"/>
</dbReference>
<comment type="catalytic activity">
    <reaction evidence="12">
        <text>beta-D-GalNAc-(1-&gt;4)-alpha-L-IdoA-(1-&gt;3)-beta-D-GalNAc-4-sulfate-(1-&gt;4)-alpha-L-IdoA-(1-&gt;3)-D-GalNAc-4-sulfate + H2O = alpha-L-IdoA-(1-&gt;3)-beta-D-GalNAc-4-sulfate-(1-&gt;4)-alpha-L-IdoA-(1-&gt;3)-D-GalNAc-4-sulfate + N-acetyl-D-galactosamine</text>
        <dbReference type="Rhea" id="RHEA:64372"/>
        <dbReference type="ChEBI" id="CHEBI:15377"/>
        <dbReference type="ChEBI" id="CHEBI:28037"/>
        <dbReference type="ChEBI" id="CHEBI:152565"/>
        <dbReference type="ChEBI" id="CHEBI:152566"/>
    </reaction>
    <physiologicalReaction direction="left-to-right" evidence="12">
        <dbReference type="Rhea" id="RHEA:64373"/>
    </physiologicalReaction>
</comment>
<protein>
    <recommendedName>
        <fullName evidence="20">Beta-hexosaminidase</fullName>
        <ecNumber evidence="20">3.2.1.52</ecNumber>
    </recommendedName>
</protein>
<evidence type="ECO:0000256" key="8">
    <source>
        <dbReference type="ARBA" id="ARBA00023180"/>
    </source>
</evidence>
<feature type="signal peptide" evidence="21">
    <location>
        <begin position="1"/>
        <end position="30"/>
    </location>
</feature>
<dbReference type="Proteomes" id="UP001652624">
    <property type="component" value="Chromosome 11"/>
</dbReference>
<comment type="catalytic activity">
    <reaction evidence="15">
        <text>a ganglioside GM2 + H2O = a ganglioside GM3 + N-acetyl-beta-D-galactosamine</text>
        <dbReference type="Rhea" id="RHEA:47968"/>
        <dbReference type="ChEBI" id="CHEBI:15377"/>
        <dbReference type="ChEBI" id="CHEBI:28497"/>
        <dbReference type="ChEBI" id="CHEBI:79210"/>
        <dbReference type="ChEBI" id="CHEBI:79218"/>
    </reaction>
    <physiologicalReaction direction="left-to-right" evidence="15">
        <dbReference type="Rhea" id="RHEA:47969"/>
    </physiologicalReaction>
</comment>